<name>A0A1H0P3L4_SELRU</name>
<evidence type="ECO:0000313" key="1">
    <source>
        <dbReference type="EMBL" id="SDO99667.1"/>
    </source>
</evidence>
<gene>
    <name evidence="1" type="ORF">SAMN05216366_10499</name>
</gene>
<reference evidence="1 2" key="1">
    <citation type="submission" date="2016-10" db="EMBL/GenBank/DDBJ databases">
        <authorList>
            <person name="de Groot N.N."/>
        </authorList>
    </citation>
    <scope>NUCLEOTIDE SEQUENCE [LARGE SCALE GENOMIC DNA]</scope>
    <source>
        <strain evidence="1 2">S137</strain>
    </source>
</reference>
<accession>A0A1H0P3L4</accession>
<dbReference type="AlphaFoldDB" id="A0A1H0P3L4"/>
<sequence length="56" mass="6113">MYKSTEDALMEALKNERARNQTMEIINQIRAMGGVPVILRLAGAILSVPPAKTETA</sequence>
<organism evidence="1 2">
    <name type="scientific">Selenomonas ruminantium</name>
    <dbReference type="NCBI Taxonomy" id="971"/>
    <lineage>
        <taxon>Bacteria</taxon>
        <taxon>Bacillati</taxon>
        <taxon>Bacillota</taxon>
        <taxon>Negativicutes</taxon>
        <taxon>Selenomonadales</taxon>
        <taxon>Selenomonadaceae</taxon>
        <taxon>Selenomonas</taxon>
    </lineage>
</organism>
<dbReference type="RefSeq" id="WP_176756701.1">
    <property type="nucleotide sequence ID" value="NZ_FNJQ01000004.1"/>
</dbReference>
<protein>
    <submittedName>
        <fullName evidence="1">Uncharacterized protein</fullName>
    </submittedName>
</protein>
<evidence type="ECO:0000313" key="2">
    <source>
        <dbReference type="Proteomes" id="UP000182412"/>
    </source>
</evidence>
<dbReference type="Proteomes" id="UP000182412">
    <property type="component" value="Unassembled WGS sequence"/>
</dbReference>
<dbReference type="EMBL" id="FNJQ01000004">
    <property type="protein sequence ID" value="SDO99667.1"/>
    <property type="molecule type" value="Genomic_DNA"/>
</dbReference>
<proteinExistence type="predicted"/>